<keyword evidence="15" id="KW-1185">Reference proteome</keyword>
<evidence type="ECO:0000256" key="4">
    <source>
        <dbReference type="ARBA" id="ARBA00022737"/>
    </source>
</evidence>
<evidence type="ECO:0000256" key="11">
    <source>
        <dbReference type="SAM" id="MobiDB-lite"/>
    </source>
</evidence>
<dbReference type="SUPFAM" id="SSF50978">
    <property type="entry name" value="WD40 repeat-like"/>
    <property type="match status" value="2"/>
</dbReference>
<feature type="domain" description="Protein HIRA-like C-terminal" evidence="12">
    <location>
        <begin position="704"/>
        <end position="903"/>
    </location>
</feature>
<dbReference type="GO" id="GO:0006355">
    <property type="term" value="P:regulation of DNA-templated transcription"/>
    <property type="evidence" value="ECO:0007669"/>
    <property type="project" value="InterPro"/>
</dbReference>
<evidence type="ECO:0000256" key="6">
    <source>
        <dbReference type="ARBA" id="ARBA00023015"/>
    </source>
</evidence>
<gene>
    <name evidence="14" type="ORF">SI8410_05007724</name>
</gene>
<dbReference type="FunFam" id="2.130.10.10:FF:000418">
    <property type="entry name" value="Protein HIRA"/>
    <property type="match status" value="1"/>
</dbReference>
<dbReference type="PROSITE" id="PS50294">
    <property type="entry name" value="WD_REPEATS_REGION"/>
    <property type="match status" value="3"/>
</dbReference>
<dbReference type="GO" id="GO:0006351">
    <property type="term" value="P:DNA-templated transcription"/>
    <property type="evidence" value="ECO:0007669"/>
    <property type="project" value="InterPro"/>
</dbReference>
<dbReference type="InterPro" id="IPR055410">
    <property type="entry name" value="Beta-prop_CAF1B_HIR1"/>
</dbReference>
<dbReference type="CDD" id="cd00200">
    <property type="entry name" value="WD40"/>
    <property type="match status" value="1"/>
</dbReference>
<keyword evidence="8 10" id="KW-0539">Nucleus</keyword>
<dbReference type="PANTHER" id="PTHR13831:SF0">
    <property type="entry name" value="PROTEIN HIRA"/>
    <property type="match status" value="1"/>
</dbReference>
<feature type="compositionally biased region" description="Basic and acidic residues" evidence="11">
    <location>
        <begin position="482"/>
        <end position="494"/>
    </location>
</feature>
<comment type="subcellular location">
    <subcellularLocation>
        <location evidence="1 10">Nucleus</location>
    </subcellularLocation>
</comment>
<dbReference type="InterPro" id="IPR019775">
    <property type="entry name" value="WD40_repeat_CS"/>
</dbReference>
<dbReference type="GO" id="GO:0005634">
    <property type="term" value="C:nucleus"/>
    <property type="evidence" value="ECO:0007669"/>
    <property type="project" value="UniProtKB-SubCell"/>
</dbReference>
<evidence type="ECO:0000313" key="14">
    <source>
        <dbReference type="EMBL" id="CAA7397061.1"/>
    </source>
</evidence>
<reference evidence="14" key="1">
    <citation type="submission" date="2020-02" db="EMBL/GenBank/DDBJ databases">
        <authorList>
            <person name="Scholz U."/>
            <person name="Mascher M."/>
            <person name="Fiebig A."/>
        </authorList>
    </citation>
    <scope>NUCLEOTIDE SEQUENCE</scope>
</reference>
<evidence type="ECO:0000256" key="8">
    <source>
        <dbReference type="ARBA" id="ARBA00023242"/>
    </source>
</evidence>
<dbReference type="Pfam" id="PF07569">
    <property type="entry name" value="Hira"/>
    <property type="match status" value="1"/>
</dbReference>
<feature type="repeat" description="WD" evidence="9">
    <location>
        <begin position="163"/>
        <end position="194"/>
    </location>
</feature>
<dbReference type="PROSITE" id="PS00678">
    <property type="entry name" value="WD_REPEATS_1"/>
    <property type="match status" value="1"/>
</dbReference>
<comment type="similarity">
    <text evidence="2 10">Belongs to the WD repeat HIR1 family.</text>
</comment>
<keyword evidence="6 10" id="KW-0805">Transcription regulation</keyword>
<evidence type="ECO:0000256" key="1">
    <source>
        <dbReference type="ARBA" id="ARBA00004123"/>
    </source>
</evidence>
<feature type="region of interest" description="Disordered" evidence="11">
    <location>
        <begin position="966"/>
        <end position="999"/>
    </location>
</feature>
<feature type="repeat" description="WD" evidence="9">
    <location>
        <begin position="62"/>
        <end position="92"/>
    </location>
</feature>
<name>A0A7I8KHA8_SPIIN</name>
<evidence type="ECO:0000256" key="7">
    <source>
        <dbReference type="ARBA" id="ARBA00023163"/>
    </source>
</evidence>
<evidence type="ECO:0000259" key="13">
    <source>
        <dbReference type="Pfam" id="PF24105"/>
    </source>
</evidence>
<dbReference type="Proteomes" id="UP000663760">
    <property type="component" value="Chromosome 5"/>
</dbReference>
<evidence type="ECO:0000259" key="12">
    <source>
        <dbReference type="Pfam" id="PF07569"/>
    </source>
</evidence>
<dbReference type="SMART" id="SM00320">
    <property type="entry name" value="WD40"/>
    <property type="match status" value="6"/>
</dbReference>
<dbReference type="FunFam" id="2.130.10.10:FF:000354">
    <property type="entry name" value="Protein HIRA"/>
    <property type="match status" value="1"/>
</dbReference>
<feature type="domain" description="CAF1B/HIR1 beta-propeller" evidence="13">
    <location>
        <begin position="11"/>
        <end position="371"/>
    </location>
</feature>
<keyword evidence="7 10" id="KW-0804">Transcription</keyword>
<evidence type="ECO:0000313" key="15">
    <source>
        <dbReference type="Proteomes" id="UP000663760"/>
    </source>
</evidence>
<dbReference type="GO" id="GO:0031491">
    <property type="term" value="F:nucleosome binding"/>
    <property type="evidence" value="ECO:0007669"/>
    <property type="project" value="TreeGrafter"/>
</dbReference>
<evidence type="ECO:0000256" key="2">
    <source>
        <dbReference type="ARBA" id="ARBA00007306"/>
    </source>
</evidence>
<keyword evidence="10" id="KW-0678">Repressor</keyword>
<keyword evidence="3 9" id="KW-0853">WD repeat</keyword>
<dbReference type="OrthoDB" id="1741719at2759"/>
<dbReference type="AlphaFoldDB" id="A0A7I8KHA8"/>
<keyword evidence="5 10" id="KW-0156">Chromatin regulator</keyword>
<dbReference type="InterPro" id="IPR031120">
    <property type="entry name" value="HIR1-like"/>
</dbReference>
<evidence type="ECO:0000256" key="3">
    <source>
        <dbReference type="ARBA" id="ARBA00022574"/>
    </source>
</evidence>
<dbReference type="EMBL" id="LR746268">
    <property type="protein sequence ID" value="CAA7397061.1"/>
    <property type="molecule type" value="Genomic_DNA"/>
</dbReference>
<dbReference type="InterPro" id="IPR015943">
    <property type="entry name" value="WD40/YVTN_repeat-like_dom_sf"/>
</dbReference>
<dbReference type="PANTHER" id="PTHR13831">
    <property type="entry name" value="MEMBER OF THE HIR1 FAMILY OF WD-REPEAT PROTEINS"/>
    <property type="match status" value="1"/>
</dbReference>
<dbReference type="PRINTS" id="PR00320">
    <property type="entry name" value="GPROTEINBRPT"/>
</dbReference>
<keyword evidence="4 10" id="KW-0677">Repeat</keyword>
<evidence type="ECO:0000256" key="5">
    <source>
        <dbReference type="ARBA" id="ARBA00022853"/>
    </source>
</evidence>
<organism evidence="14 15">
    <name type="scientific">Spirodela intermedia</name>
    <name type="common">Intermediate duckweed</name>
    <dbReference type="NCBI Taxonomy" id="51605"/>
    <lineage>
        <taxon>Eukaryota</taxon>
        <taxon>Viridiplantae</taxon>
        <taxon>Streptophyta</taxon>
        <taxon>Embryophyta</taxon>
        <taxon>Tracheophyta</taxon>
        <taxon>Spermatophyta</taxon>
        <taxon>Magnoliopsida</taxon>
        <taxon>Liliopsida</taxon>
        <taxon>Araceae</taxon>
        <taxon>Lemnoideae</taxon>
        <taxon>Spirodela</taxon>
    </lineage>
</organism>
<dbReference type="InterPro" id="IPR020472">
    <property type="entry name" value="WD40_PAC1"/>
</dbReference>
<evidence type="ECO:0000256" key="9">
    <source>
        <dbReference type="PROSITE-ProRule" id="PRU00221"/>
    </source>
</evidence>
<accession>A0A7I8KHA8</accession>
<sequence length="999" mass="108669">MIAEKPSWIRHEGMQIFSIDIQPGGLRFATGGGDHKVRIWDMKSLAKESENDQSTQKLLATLRDHFGSVNCVRWAKHGRFIASGSDDQAILIHERKPGSGTTEFGSGEPPDIENWKVAMTLRGHTADVVDLNWSPDDLTLASGSLDNTVHIWNMTNGICTAVLRGHSSLVKGVTWDPIGSFIASQSDDKTVIIWRTADWSLAHRAEGHWSKSVGSTFFRRLGWSPCGHFITTTHGFQKPRHSAPVLERGEWSATFDFLGHNAPIVVVKFNHSMFRKNVSSGQEPKVPPAGWTNGSTKNASKELQPYNVIAIGSQDRTITVWTTASARPLFVAKHFFSQSVVDLSWSPDGYALFACSLDGTVATFHFEAKELGHRLSDSELDDLKRNRYGDVRGRQANLAESPAQLLLEAVAAKQSVVKRAASGAQQLQPPAKSLSGQEGPALDQPAPKAPEAPLDDGKKEGGGAAGDELGRATPARVSSPVKQREYRRPDGRRRIIPEAVGIPAHQENISGAMRAQGLEFSSLGTSQQRDENLMLSDSRARESAIKRPFCGSSESKVPSKCAQCGSKERLATTARASIHESLVIEKAPGSAGADVDAVVPHSGSASLPSSQVCSFLSVRVFGKKEDDDVSSVCLEAKPIEKAAHDISGVGSTFSTKETEICCTKGNRALWSDRISGRVTVLAGNANFWAVGCEDGCLQVYTKCGRRAMPAMMMGSAAVFIDCDESWKLLLVTRKGLMYVWDLFNRTCILQDSLASLITSVENSLTKDPRTIKVISARFSRSGSPLVVLATRHAYLFDMGMKCWLRIADDCFPASNFASSLNLGSVQGGELANLQIDVGKFLARKPSWSRVTDDGMQTRAHLEAQLASALALKSPNEYRQCLLSYIRFLAREADESRLREACESFIGPPTGMGDSTSSDTQSLAWDPCVLGMKKHSLLREDILPAMASNRKVQRLLNEFMDILSEYEPNEVGGAPPTVGSDKLPEVEGAPRTAVADSLEE</sequence>
<dbReference type="GO" id="GO:0006338">
    <property type="term" value="P:chromatin remodeling"/>
    <property type="evidence" value="ECO:0007669"/>
    <property type="project" value="InterPro"/>
</dbReference>
<dbReference type="Gene3D" id="2.130.10.10">
    <property type="entry name" value="YVTN repeat-like/Quinoprotein amine dehydrogenase"/>
    <property type="match status" value="2"/>
</dbReference>
<dbReference type="Pfam" id="PF24105">
    <property type="entry name" value="Beta-prop_CAF1B_HIR1"/>
    <property type="match status" value="1"/>
</dbReference>
<feature type="region of interest" description="Disordered" evidence="11">
    <location>
        <begin position="421"/>
        <end position="494"/>
    </location>
</feature>
<protein>
    <recommendedName>
        <fullName evidence="10">Protein HIRA</fullName>
    </recommendedName>
</protein>
<feature type="repeat" description="WD" evidence="9">
    <location>
        <begin position="9"/>
        <end position="50"/>
    </location>
</feature>
<dbReference type="InterPro" id="IPR036322">
    <property type="entry name" value="WD40_repeat_dom_sf"/>
</dbReference>
<dbReference type="PROSITE" id="PS50082">
    <property type="entry name" value="WD_REPEATS_2"/>
    <property type="match status" value="4"/>
</dbReference>
<dbReference type="InterPro" id="IPR011494">
    <property type="entry name" value="HIRA-like_C"/>
</dbReference>
<dbReference type="InterPro" id="IPR001680">
    <property type="entry name" value="WD40_rpt"/>
</dbReference>
<dbReference type="GO" id="GO:0000417">
    <property type="term" value="C:HIR complex"/>
    <property type="evidence" value="ECO:0007669"/>
    <property type="project" value="TreeGrafter"/>
</dbReference>
<comment type="function">
    <text evidence="10">Required for replication-independent chromatin assembly and for the periodic repression of histone gene transcription during the cell cycle.</text>
</comment>
<feature type="repeat" description="WD" evidence="9">
    <location>
        <begin position="121"/>
        <end position="162"/>
    </location>
</feature>
<dbReference type="GO" id="GO:0000785">
    <property type="term" value="C:chromatin"/>
    <property type="evidence" value="ECO:0007669"/>
    <property type="project" value="TreeGrafter"/>
</dbReference>
<evidence type="ECO:0000256" key="10">
    <source>
        <dbReference type="RuleBase" id="RU364014"/>
    </source>
</evidence>
<proteinExistence type="inferred from homology"/>